<keyword evidence="3" id="KW-1185">Reference proteome</keyword>
<dbReference type="EMBL" id="CP010951">
    <property type="protein sequence ID" value="AMO22431.1"/>
    <property type="molecule type" value="Genomic_DNA"/>
</dbReference>
<sequence length="177" mass="18788">MLNARSAFIGLIAWAMVACGGGGPDTPLGAQGLSADAPQPAVPANTSPWVGTWTGTLRFQGSEGNSCAQPTPEHSFDTPLTLGITGEAPRFALQVEAADPDVFGVVKPMEQGFLETTTDSTAQSVGVGQTRISTYRFDLKLVSQDQMDVQYGTYSDTNGGRNWCNKTWKTTLQRTAP</sequence>
<accession>A0A127JR52</accession>
<proteinExistence type="predicted"/>
<feature type="signal peptide" evidence="1">
    <location>
        <begin position="1"/>
        <end position="20"/>
    </location>
</feature>
<dbReference type="AlphaFoldDB" id="A0A127JR52"/>
<dbReference type="Proteomes" id="UP000070433">
    <property type="component" value="Chromosome"/>
</dbReference>
<protein>
    <recommendedName>
        <fullName evidence="4">Lipoprotein</fullName>
    </recommendedName>
</protein>
<dbReference type="PROSITE" id="PS51257">
    <property type="entry name" value="PROKAR_LIPOPROTEIN"/>
    <property type="match status" value="1"/>
</dbReference>
<organism evidence="2 3">
    <name type="scientific">Ramlibacter tataouinensis</name>
    <dbReference type="NCBI Taxonomy" id="94132"/>
    <lineage>
        <taxon>Bacteria</taxon>
        <taxon>Pseudomonadati</taxon>
        <taxon>Pseudomonadota</taxon>
        <taxon>Betaproteobacteria</taxon>
        <taxon>Burkholderiales</taxon>
        <taxon>Comamonadaceae</taxon>
        <taxon>Ramlibacter</taxon>
    </lineage>
</organism>
<dbReference type="RefSeq" id="WP_061496911.1">
    <property type="nucleotide sequence ID" value="NZ_CP010951.1"/>
</dbReference>
<evidence type="ECO:0000313" key="3">
    <source>
        <dbReference type="Proteomes" id="UP000070433"/>
    </source>
</evidence>
<evidence type="ECO:0000313" key="2">
    <source>
        <dbReference type="EMBL" id="AMO22431.1"/>
    </source>
</evidence>
<reference evidence="2 3" key="1">
    <citation type="journal article" date="2014" name="Int. J. Syst. Evol. Microbiol.">
        <title>Ramlibacter solisilvae sp. nov., isolated from forest soil, and emended description of the genus Ramlibacter.</title>
        <authorList>
            <person name="Lee H.J."/>
            <person name="Lee S.H."/>
            <person name="Lee S.S."/>
            <person name="Lee J.S."/>
            <person name="Kim Y."/>
            <person name="Kim S.C."/>
            <person name="Jeon C.O."/>
        </authorList>
    </citation>
    <scope>NUCLEOTIDE SEQUENCE [LARGE SCALE GENOMIC DNA]</scope>
    <source>
        <strain evidence="2 3">5-10</strain>
    </source>
</reference>
<gene>
    <name evidence="2" type="ORF">UC35_05360</name>
</gene>
<evidence type="ECO:0008006" key="4">
    <source>
        <dbReference type="Google" id="ProtNLM"/>
    </source>
</evidence>
<evidence type="ECO:0000256" key="1">
    <source>
        <dbReference type="SAM" id="SignalP"/>
    </source>
</evidence>
<keyword evidence="1" id="KW-0732">Signal</keyword>
<feature type="chain" id="PRO_5007449583" description="Lipoprotein" evidence="1">
    <location>
        <begin position="21"/>
        <end position="177"/>
    </location>
</feature>
<name>A0A127JR52_9BURK</name>